<sequence>MLFQNCLLLVSKALVAKIELITVEMTSRIQHCAKSMQFFVNLKNGQKAVLDYKIKEGNILDMKHTFVPPEGRGQGLAEELVREGFQFAKSNKFQVYPTCSYVQRYAKEIATPEEQSLISKMWNKASL</sequence>
<dbReference type="SUPFAM" id="SSF55729">
    <property type="entry name" value="Acyl-CoA N-acyltransferases (Nat)"/>
    <property type="match status" value="1"/>
</dbReference>
<dbReference type="PANTHER" id="PTHR31435">
    <property type="entry name" value="PROTEIN NATD1"/>
    <property type="match status" value="1"/>
</dbReference>
<dbReference type="InterPro" id="IPR031165">
    <property type="entry name" value="GNAT_YJDJ"/>
</dbReference>
<dbReference type="WBParaSite" id="BXY_0440900.1">
    <property type="protein sequence ID" value="BXY_0440900.1"/>
    <property type="gene ID" value="BXY_0440900"/>
</dbReference>
<dbReference type="Gene3D" id="3.40.630.30">
    <property type="match status" value="1"/>
</dbReference>
<dbReference type="PROSITE" id="PS51729">
    <property type="entry name" value="GNAT_YJDJ"/>
    <property type="match status" value="1"/>
</dbReference>
<dbReference type="PANTHER" id="PTHR31435:SF9">
    <property type="entry name" value="PROTEIN NATD1"/>
    <property type="match status" value="1"/>
</dbReference>
<dbReference type="Proteomes" id="UP000095284">
    <property type="component" value="Unplaced"/>
</dbReference>
<keyword evidence="4" id="KW-0732">Signal</keyword>
<evidence type="ECO:0000256" key="1">
    <source>
        <dbReference type="ARBA" id="ARBA00006233"/>
    </source>
</evidence>
<evidence type="ECO:0000256" key="2">
    <source>
        <dbReference type="ARBA" id="ARBA00020243"/>
    </source>
</evidence>
<organism evidence="6 7">
    <name type="scientific">Bursaphelenchus xylophilus</name>
    <name type="common">Pinewood nematode worm</name>
    <name type="synonym">Aphelenchoides xylophilus</name>
    <dbReference type="NCBI Taxonomy" id="6326"/>
    <lineage>
        <taxon>Eukaryota</taxon>
        <taxon>Metazoa</taxon>
        <taxon>Ecdysozoa</taxon>
        <taxon>Nematoda</taxon>
        <taxon>Chromadorea</taxon>
        <taxon>Rhabditida</taxon>
        <taxon>Tylenchina</taxon>
        <taxon>Tylenchomorpha</taxon>
        <taxon>Aphelenchoidea</taxon>
        <taxon>Aphelenchoididae</taxon>
        <taxon>Bursaphelenchus</taxon>
    </lineage>
</organism>
<name>A0A1I7RUJ9_BURXY</name>
<reference evidence="7" key="1">
    <citation type="submission" date="2016-11" db="UniProtKB">
        <authorList>
            <consortium name="WormBaseParasite"/>
        </authorList>
    </citation>
    <scope>IDENTIFICATION</scope>
</reference>
<dbReference type="InterPro" id="IPR045057">
    <property type="entry name" value="Gcn5-rel_NAT"/>
</dbReference>
<accession>A0A1I7RUJ9</accession>
<feature type="signal peptide" evidence="4">
    <location>
        <begin position="1"/>
        <end position="17"/>
    </location>
</feature>
<evidence type="ECO:0000256" key="4">
    <source>
        <dbReference type="SAM" id="SignalP"/>
    </source>
</evidence>
<feature type="chain" id="PRO_5009304903" description="Protein NATD1" evidence="4">
    <location>
        <begin position="18"/>
        <end position="127"/>
    </location>
</feature>
<evidence type="ECO:0000256" key="3">
    <source>
        <dbReference type="ARBA" id="ARBA00031876"/>
    </source>
</evidence>
<proteinExistence type="inferred from homology"/>
<dbReference type="Pfam" id="PF14542">
    <property type="entry name" value="Acetyltransf_CG"/>
    <property type="match status" value="1"/>
</dbReference>
<evidence type="ECO:0000259" key="5">
    <source>
        <dbReference type="PROSITE" id="PS51729"/>
    </source>
</evidence>
<feature type="domain" description="N-acetyltransferase" evidence="5">
    <location>
        <begin position="30"/>
        <end position="119"/>
    </location>
</feature>
<comment type="similarity">
    <text evidence="1">Belongs to the NATD1 family.</text>
</comment>
<dbReference type="InterPro" id="IPR016181">
    <property type="entry name" value="Acyl_CoA_acyltransferase"/>
</dbReference>
<dbReference type="AlphaFoldDB" id="A0A1I7RUJ9"/>
<evidence type="ECO:0000313" key="6">
    <source>
        <dbReference type="Proteomes" id="UP000095284"/>
    </source>
</evidence>
<protein>
    <recommendedName>
        <fullName evidence="2">Protein NATD1</fullName>
    </recommendedName>
    <alternativeName>
        <fullName evidence="3">N-acetyltransferase domain-containing protein 1</fullName>
    </alternativeName>
</protein>
<evidence type="ECO:0000313" key="7">
    <source>
        <dbReference type="WBParaSite" id="BXY_0440900.1"/>
    </source>
</evidence>